<evidence type="ECO:0000256" key="1">
    <source>
        <dbReference type="ARBA" id="ARBA00001974"/>
    </source>
</evidence>
<dbReference type="NCBIfam" id="TIGR02734">
    <property type="entry name" value="crtI_fam"/>
    <property type="match status" value="1"/>
</dbReference>
<protein>
    <recommendedName>
        <fullName evidence="6">4,4'-diaponeurosporene oxygenase</fullName>
    </recommendedName>
    <alternativeName>
        <fullName evidence="7">4,4'-diaponeurosporene oxidase</fullName>
    </alternativeName>
    <alternativeName>
        <fullName evidence="8">Carotenoid oxidase</fullName>
    </alternativeName>
</protein>
<sequence length="494" mass="55097">MSDRKALIIGAGFGGLSCAIGLASRGYDVTILEKQLTVGGKLQHIEKAGYQFDRGPSTITMPHVFRSVFEQAGRQIEDYVELYDLEPRTRNVFADGSVVDLSRHAEATAAQIALYSPEDALQYPHFLAEAKQMYVEANDQFLNTLLLSWRDKIKPSMGKSLLRVHPLTTLQSLLRKYFRHPNTLMLFGRYATYVGASPYQAPAIFAMLSHVEAELGVYGVRGGTYQLIRGLEKLALELRVTIRTGIEVSRILVQSGKAIGVESSIGDYLAPIVIINGDVLSMSQMLLDESERPSLTNKQIDRYEPSLSGFVTLAGVPRQYDQLLHHTVFFPEQYEPEFQAIFGQKRPPALPTLYICYSGYSEANMAPPQSSNLFILANAPYLSDQWDWELQRQAYGHKIASLLEQYGLEDISQGPVWEHYTPADIQQDTYAHQGSIYGISSNSVKQTFFRPGNRSRDVQGLWYVGGTTHPGGGTPIVTLSGQLVAKHIANQHWN</sequence>
<dbReference type="Proteomes" id="UP001220509">
    <property type="component" value="Chromosome"/>
</dbReference>
<comment type="pathway">
    <text evidence="4">Carotenoid biosynthesis; staphyloxanthin biosynthesis; staphyloxanthin from farnesyl diphosphate: step 3/5.</text>
</comment>
<comment type="catalytic activity">
    <reaction evidence="9">
        <text>all-trans-4,4'-diaponeurosporene + 2 AH2 + 2 O2 = 4,4'-diaponeurosporenal + 2 A + 3 H2O</text>
        <dbReference type="Rhea" id="RHEA:56104"/>
        <dbReference type="ChEBI" id="CHEBI:13193"/>
        <dbReference type="ChEBI" id="CHEBI:15377"/>
        <dbReference type="ChEBI" id="CHEBI:15379"/>
        <dbReference type="ChEBI" id="CHEBI:17499"/>
        <dbReference type="ChEBI" id="CHEBI:62743"/>
        <dbReference type="ChEBI" id="CHEBI:79065"/>
    </reaction>
</comment>
<dbReference type="InterPro" id="IPR036188">
    <property type="entry name" value="FAD/NAD-bd_sf"/>
</dbReference>
<evidence type="ECO:0000256" key="5">
    <source>
        <dbReference type="ARBA" id="ARBA00038194"/>
    </source>
</evidence>
<comment type="cofactor">
    <cofactor evidence="1">
        <name>FAD</name>
        <dbReference type="ChEBI" id="CHEBI:57692"/>
    </cofactor>
</comment>
<evidence type="ECO:0000313" key="13">
    <source>
        <dbReference type="Proteomes" id="UP001220509"/>
    </source>
</evidence>
<dbReference type="GO" id="GO:0016491">
    <property type="term" value="F:oxidoreductase activity"/>
    <property type="evidence" value="ECO:0007669"/>
    <property type="project" value="UniProtKB-KW"/>
</dbReference>
<accession>A0AAX3M0Y9</accession>
<evidence type="ECO:0000259" key="11">
    <source>
        <dbReference type="Pfam" id="PF01593"/>
    </source>
</evidence>
<evidence type="ECO:0000256" key="4">
    <source>
        <dbReference type="ARBA" id="ARBA00037901"/>
    </source>
</evidence>
<keyword evidence="13" id="KW-1185">Reference proteome</keyword>
<comment type="similarity">
    <text evidence="5">Belongs to the carotenoid/retinoid oxidoreductase family. CrtP subfamily.</text>
</comment>
<dbReference type="Gene3D" id="3.50.50.60">
    <property type="entry name" value="FAD/NAD(P)-binding domain"/>
    <property type="match status" value="2"/>
</dbReference>
<keyword evidence="3 10" id="KW-0560">Oxidoreductase</keyword>
<dbReference type="PRINTS" id="PR00420">
    <property type="entry name" value="RNGMNOXGNASE"/>
</dbReference>
<reference evidence="12 13" key="1">
    <citation type="submission" date="2023-02" db="EMBL/GenBank/DDBJ databases">
        <title>Genome sequence of Paenibacillus kyungheensis KACC 18744.</title>
        <authorList>
            <person name="Kim S."/>
            <person name="Heo J."/>
            <person name="Kwon S.-W."/>
        </authorList>
    </citation>
    <scope>NUCLEOTIDE SEQUENCE [LARGE SCALE GENOMIC DNA]</scope>
    <source>
        <strain evidence="12 13">KACC 18744</strain>
    </source>
</reference>
<dbReference type="EMBL" id="CP117416">
    <property type="protein sequence ID" value="WCT55426.1"/>
    <property type="molecule type" value="Genomic_DNA"/>
</dbReference>
<name>A0AAX3M0Y9_9BACL</name>
<dbReference type="InterPro" id="IPR014105">
    <property type="entry name" value="Carotenoid/retinoid_OxRdtase"/>
</dbReference>
<dbReference type="InterPro" id="IPR002937">
    <property type="entry name" value="Amino_oxidase"/>
</dbReference>
<evidence type="ECO:0000313" key="12">
    <source>
        <dbReference type="EMBL" id="WCT55426.1"/>
    </source>
</evidence>
<evidence type="ECO:0000256" key="9">
    <source>
        <dbReference type="ARBA" id="ARBA00048532"/>
    </source>
</evidence>
<keyword evidence="2 10" id="KW-0125">Carotenoid biosynthesis</keyword>
<dbReference type="PANTHER" id="PTHR43734:SF7">
    <property type="entry name" value="4,4'-DIAPONEUROSPORENE OXYGENASE"/>
    <property type="match status" value="1"/>
</dbReference>
<gene>
    <name evidence="12" type="primary">crtI</name>
    <name evidence="12" type="ORF">PQ456_20115</name>
</gene>
<dbReference type="PROSITE" id="PS51257">
    <property type="entry name" value="PROKAR_LIPOPROTEIN"/>
    <property type="match status" value="1"/>
</dbReference>
<evidence type="ECO:0000256" key="8">
    <source>
        <dbReference type="ARBA" id="ARBA00042619"/>
    </source>
</evidence>
<dbReference type="RefSeq" id="WP_273613796.1">
    <property type="nucleotide sequence ID" value="NZ_CP117416.1"/>
</dbReference>
<feature type="domain" description="Amine oxidase" evidence="11">
    <location>
        <begin position="14"/>
        <end position="488"/>
    </location>
</feature>
<dbReference type="PANTHER" id="PTHR43734">
    <property type="entry name" value="PHYTOENE DESATURASE"/>
    <property type="match status" value="1"/>
</dbReference>
<dbReference type="SUPFAM" id="SSF51905">
    <property type="entry name" value="FAD/NAD(P)-binding domain"/>
    <property type="match status" value="1"/>
</dbReference>
<dbReference type="GO" id="GO:0016117">
    <property type="term" value="P:carotenoid biosynthetic process"/>
    <property type="evidence" value="ECO:0007669"/>
    <property type="project" value="UniProtKB-KW"/>
</dbReference>
<dbReference type="KEGG" id="pka:PQ456_20115"/>
<evidence type="ECO:0000256" key="2">
    <source>
        <dbReference type="ARBA" id="ARBA00022746"/>
    </source>
</evidence>
<dbReference type="AlphaFoldDB" id="A0AAX3M0Y9"/>
<evidence type="ECO:0000256" key="10">
    <source>
        <dbReference type="RuleBase" id="RU362075"/>
    </source>
</evidence>
<proteinExistence type="inferred from homology"/>
<organism evidence="12 13">
    <name type="scientific">Paenibacillus kyungheensis</name>
    <dbReference type="NCBI Taxonomy" id="1452732"/>
    <lineage>
        <taxon>Bacteria</taxon>
        <taxon>Bacillati</taxon>
        <taxon>Bacillota</taxon>
        <taxon>Bacilli</taxon>
        <taxon>Bacillales</taxon>
        <taxon>Paenibacillaceae</taxon>
        <taxon>Paenibacillus</taxon>
    </lineage>
</organism>
<dbReference type="Pfam" id="PF01593">
    <property type="entry name" value="Amino_oxidase"/>
    <property type="match status" value="1"/>
</dbReference>
<evidence type="ECO:0000256" key="6">
    <source>
        <dbReference type="ARBA" id="ARBA00039159"/>
    </source>
</evidence>
<evidence type="ECO:0000256" key="7">
    <source>
        <dbReference type="ARBA" id="ARBA00041900"/>
    </source>
</evidence>
<evidence type="ECO:0000256" key="3">
    <source>
        <dbReference type="ARBA" id="ARBA00023002"/>
    </source>
</evidence>